<comment type="caution">
    <text evidence="1">The sequence shown here is derived from an EMBL/GenBank/DDBJ whole genome shotgun (WGS) entry which is preliminary data.</text>
</comment>
<organism evidence="1 2">
    <name type="scientific">Salinomyces thailandicus</name>
    <dbReference type="NCBI Taxonomy" id="706561"/>
    <lineage>
        <taxon>Eukaryota</taxon>
        <taxon>Fungi</taxon>
        <taxon>Dikarya</taxon>
        <taxon>Ascomycota</taxon>
        <taxon>Pezizomycotina</taxon>
        <taxon>Dothideomycetes</taxon>
        <taxon>Dothideomycetidae</taxon>
        <taxon>Mycosphaerellales</taxon>
        <taxon>Teratosphaeriaceae</taxon>
        <taxon>Salinomyces</taxon>
    </lineage>
</organism>
<reference evidence="1 2" key="1">
    <citation type="submission" date="2017-03" db="EMBL/GenBank/DDBJ databases">
        <title>Genomes of endolithic fungi from Antarctica.</title>
        <authorList>
            <person name="Coleine C."/>
            <person name="Masonjones S."/>
            <person name="Stajich J.E."/>
        </authorList>
    </citation>
    <scope>NUCLEOTIDE SEQUENCE [LARGE SCALE GENOMIC DNA]</scope>
    <source>
        <strain evidence="1 2">CCFEE 6315</strain>
    </source>
</reference>
<evidence type="ECO:0000313" key="2">
    <source>
        <dbReference type="Proteomes" id="UP000308549"/>
    </source>
</evidence>
<dbReference type="Proteomes" id="UP000308549">
    <property type="component" value="Unassembled WGS sequence"/>
</dbReference>
<dbReference type="PANTHER" id="PTHR35332">
    <property type="entry name" value="REGULATION OF ENOLASE PROTEIN 1"/>
    <property type="match status" value="1"/>
</dbReference>
<dbReference type="PANTHER" id="PTHR35332:SF2">
    <property type="entry name" value="REGULATION OF ENOLASE PROTEIN 1"/>
    <property type="match status" value="1"/>
</dbReference>
<protein>
    <recommendedName>
        <fullName evidence="3">DUF3047 domain-containing protein</fullName>
    </recommendedName>
</protein>
<sequence>MTSQQWQPAQGATLPKDISASFTLTTPPGTDIWRPEKTSDVFSAPYIYTVMNPLAFDRMRIILSADWKTKYDQGGLFLAFPRHDAPLSWIKAGIETYNGKPALSVVGTDRFSDWSLCPLPEGQRNATIEAVRSETTLWVYSISEEGQSQPLREIKWAFIDAMPSDKTSSDVEQLRVGVYAAKPTADEGTADAKLDVHFEGLDVQTRA</sequence>
<accession>A0A4U0U126</accession>
<dbReference type="InterPro" id="IPR009784">
    <property type="entry name" value="DUF1349"/>
</dbReference>
<dbReference type="EMBL" id="NAJL01000018">
    <property type="protein sequence ID" value="TKA28487.1"/>
    <property type="molecule type" value="Genomic_DNA"/>
</dbReference>
<dbReference type="OrthoDB" id="42525at2759"/>
<dbReference type="Gene3D" id="2.60.120.200">
    <property type="match status" value="1"/>
</dbReference>
<gene>
    <name evidence="1" type="ORF">B0A50_03954</name>
</gene>
<dbReference type="Pfam" id="PF07081">
    <property type="entry name" value="DUF1349"/>
    <property type="match status" value="1"/>
</dbReference>
<name>A0A4U0U126_9PEZI</name>
<dbReference type="AlphaFoldDB" id="A0A4U0U126"/>
<evidence type="ECO:0000313" key="1">
    <source>
        <dbReference type="EMBL" id="TKA28487.1"/>
    </source>
</evidence>
<keyword evidence="2" id="KW-1185">Reference proteome</keyword>
<evidence type="ECO:0008006" key="3">
    <source>
        <dbReference type="Google" id="ProtNLM"/>
    </source>
</evidence>
<proteinExistence type="predicted"/>